<feature type="domain" description="Ig-like" evidence="9">
    <location>
        <begin position="126"/>
        <end position="213"/>
    </location>
</feature>
<feature type="domain" description="Ig-like" evidence="9">
    <location>
        <begin position="314"/>
        <end position="402"/>
    </location>
</feature>
<evidence type="ECO:0000259" key="9">
    <source>
        <dbReference type="PROSITE" id="PS50835"/>
    </source>
</evidence>
<evidence type="ECO:0000256" key="1">
    <source>
        <dbReference type="ARBA" id="ARBA00004479"/>
    </source>
</evidence>
<dbReference type="InterPro" id="IPR003599">
    <property type="entry name" value="Ig_sub"/>
</dbReference>
<dbReference type="Pfam" id="PF07686">
    <property type="entry name" value="V-set"/>
    <property type="match status" value="1"/>
</dbReference>
<dbReference type="OrthoDB" id="9043395at2759"/>
<dbReference type="InterPro" id="IPR051275">
    <property type="entry name" value="Cell_adhesion_signaling"/>
</dbReference>
<dbReference type="InterPro" id="IPR013098">
    <property type="entry name" value="Ig_I-set"/>
</dbReference>
<dbReference type="InterPro" id="IPR007110">
    <property type="entry name" value="Ig-like_dom"/>
</dbReference>
<reference evidence="10" key="1">
    <citation type="submission" date="2021-01" db="EMBL/GenBank/DDBJ databases">
        <authorList>
            <person name="Zahm M."/>
            <person name="Roques C."/>
            <person name="Cabau C."/>
            <person name="Klopp C."/>
            <person name="Donnadieu C."/>
            <person name="Jouanno E."/>
            <person name="Lampietro C."/>
            <person name="Louis A."/>
            <person name="Herpin A."/>
            <person name="Echchiki A."/>
            <person name="Berthelot C."/>
            <person name="Parey E."/>
            <person name="Roest-Crollius H."/>
            <person name="Braasch I."/>
            <person name="Postlethwait J."/>
            <person name="Bobe J."/>
            <person name="Montfort J."/>
            <person name="Bouchez O."/>
            <person name="Begum T."/>
            <person name="Mejri S."/>
            <person name="Adams A."/>
            <person name="Chen W.-J."/>
            <person name="Guiguen Y."/>
        </authorList>
    </citation>
    <scope>NUCLEOTIDE SEQUENCE</scope>
    <source>
        <strain evidence="10">YG-15Mar2019-1</strain>
        <tissue evidence="10">Brain</tissue>
    </source>
</reference>
<keyword evidence="7" id="KW-1133">Transmembrane helix</keyword>
<dbReference type="GO" id="GO:0007416">
    <property type="term" value="P:synapse assembly"/>
    <property type="evidence" value="ECO:0007669"/>
    <property type="project" value="TreeGrafter"/>
</dbReference>
<dbReference type="PROSITE" id="PS50835">
    <property type="entry name" value="IG_LIKE"/>
    <property type="match status" value="4"/>
</dbReference>
<dbReference type="AlphaFoldDB" id="A0A9D3Q8P6"/>
<dbReference type="Proteomes" id="UP001046870">
    <property type="component" value="Chromosome 4"/>
</dbReference>
<keyword evidence="5" id="KW-0393">Immunoglobulin domain</keyword>
<accession>A0A9D3Q8P6</accession>
<dbReference type="PANTHER" id="PTHR11640">
    <property type="entry name" value="NEPHRIN"/>
    <property type="match status" value="1"/>
</dbReference>
<keyword evidence="2 7" id="KW-0472">Membrane</keyword>
<evidence type="ECO:0000256" key="2">
    <source>
        <dbReference type="ARBA" id="ARBA00023136"/>
    </source>
</evidence>
<gene>
    <name evidence="10" type="ORF">MATL_G00061350</name>
</gene>
<dbReference type="GO" id="GO:0098609">
    <property type="term" value="P:cell-cell adhesion"/>
    <property type="evidence" value="ECO:0007669"/>
    <property type="project" value="TreeGrafter"/>
</dbReference>
<evidence type="ECO:0000256" key="5">
    <source>
        <dbReference type="ARBA" id="ARBA00023319"/>
    </source>
</evidence>
<keyword evidence="7" id="KW-0812">Transmembrane</keyword>
<feature type="domain" description="Ig-like" evidence="9">
    <location>
        <begin position="31"/>
        <end position="95"/>
    </location>
</feature>
<feature type="region of interest" description="Disordered" evidence="6">
    <location>
        <begin position="492"/>
        <end position="521"/>
    </location>
</feature>
<dbReference type="PANTHER" id="PTHR11640:SF157">
    <property type="entry name" value="V-SET AND IMMUNOGLOBULIN DOMAIN-CONTAINING PROTEIN 10"/>
    <property type="match status" value="1"/>
</dbReference>
<dbReference type="GO" id="GO:0005911">
    <property type="term" value="C:cell-cell junction"/>
    <property type="evidence" value="ECO:0007669"/>
    <property type="project" value="TreeGrafter"/>
</dbReference>
<keyword evidence="3" id="KW-1015">Disulfide bond</keyword>
<sequence length="521" mass="56390">MERSTFLKFFFLLLTGTAIGETVDRILGTLGDSALLPCNTTAGNGMIQWLKDGKLVASQHSATPSPSESEHFSLTDQGGLIIHGLLFSDEGIYLCGGPQLDSIVVTQSIELRVVSGPANLTAEIKPASVLPNGTLFIQNGSTVIFKCSSKSHPSQSLSWSFDSLASDNTTLASGNGSSLEFTISKIQPSYQGTHSCIAQNTLSSSTASQSTLLLVYYAPDRHPDCQCTTGNDSSVLLLNCSWDGAYPLPTLHWEEELDTQGLPVLNISENNNTLVVNLSRPQLHEGQTFKCTGYHPMSDPKEKSCAVTLRAPYPQGDAMRTAFEGSNVTLTCTEVSSLPVAKTTWRKTIRQEEIIPSSKYIISEPGPTFSLTIVNISKQDEGVYFCRSENPLLVRELEVFLTVKSSATYAGGIVGAFIAVLIIGVGITVGISAYRNRDRICLGNVFGQTHERQNDILNLVDSDEDEIFEEPVSRITTTANGHTTSLVQIHRIPSSDHEDLGNTDTEAEARTQTPEEGHVPL</sequence>
<feature type="transmembrane region" description="Helical" evidence="7">
    <location>
        <begin position="409"/>
        <end position="434"/>
    </location>
</feature>
<evidence type="ECO:0000256" key="6">
    <source>
        <dbReference type="SAM" id="MobiDB-lite"/>
    </source>
</evidence>
<protein>
    <recommendedName>
        <fullName evidence="9">Ig-like domain-containing protein</fullName>
    </recommendedName>
</protein>
<dbReference type="Pfam" id="PF07679">
    <property type="entry name" value="I-set"/>
    <property type="match status" value="1"/>
</dbReference>
<name>A0A9D3Q8P6_MEGAT</name>
<organism evidence="10 11">
    <name type="scientific">Megalops atlanticus</name>
    <name type="common">Tarpon</name>
    <name type="synonym">Clupea gigantea</name>
    <dbReference type="NCBI Taxonomy" id="7932"/>
    <lineage>
        <taxon>Eukaryota</taxon>
        <taxon>Metazoa</taxon>
        <taxon>Chordata</taxon>
        <taxon>Craniata</taxon>
        <taxon>Vertebrata</taxon>
        <taxon>Euteleostomi</taxon>
        <taxon>Actinopterygii</taxon>
        <taxon>Neopterygii</taxon>
        <taxon>Teleostei</taxon>
        <taxon>Elopiformes</taxon>
        <taxon>Megalopidae</taxon>
        <taxon>Megalops</taxon>
    </lineage>
</organism>
<keyword evidence="8" id="KW-0732">Signal</keyword>
<evidence type="ECO:0000256" key="8">
    <source>
        <dbReference type="SAM" id="SignalP"/>
    </source>
</evidence>
<dbReference type="SMART" id="SM00408">
    <property type="entry name" value="IGc2"/>
    <property type="match status" value="3"/>
</dbReference>
<dbReference type="SUPFAM" id="SSF48726">
    <property type="entry name" value="Immunoglobulin"/>
    <property type="match status" value="4"/>
</dbReference>
<keyword evidence="11" id="KW-1185">Reference proteome</keyword>
<dbReference type="InterPro" id="IPR013106">
    <property type="entry name" value="Ig_V-set"/>
</dbReference>
<proteinExistence type="predicted"/>
<keyword evidence="4" id="KW-0325">Glycoprotein</keyword>
<feature type="signal peptide" evidence="8">
    <location>
        <begin position="1"/>
        <end position="20"/>
    </location>
</feature>
<dbReference type="Gene3D" id="2.60.40.10">
    <property type="entry name" value="Immunoglobulins"/>
    <property type="match status" value="3"/>
</dbReference>
<comment type="subcellular location">
    <subcellularLocation>
        <location evidence="1">Membrane</location>
        <topology evidence="1">Single-pass type I membrane protein</topology>
    </subcellularLocation>
</comment>
<evidence type="ECO:0000256" key="4">
    <source>
        <dbReference type="ARBA" id="ARBA00023180"/>
    </source>
</evidence>
<dbReference type="InterPro" id="IPR003598">
    <property type="entry name" value="Ig_sub2"/>
</dbReference>
<evidence type="ECO:0000313" key="11">
    <source>
        <dbReference type="Proteomes" id="UP001046870"/>
    </source>
</evidence>
<evidence type="ECO:0000256" key="3">
    <source>
        <dbReference type="ARBA" id="ARBA00023157"/>
    </source>
</evidence>
<dbReference type="GO" id="GO:0050839">
    <property type="term" value="F:cell adhesion molecule binding"/>
    <property type="evidence" value="ECO:0007669"/>
    <property type="project" value="TreeGrafter"/>
</dbReference>
<dbReference type="InterPro" id="IPR013783">
    <property type="entry name" value="Ig-like_fold"/>
</dbReference>
<comment type="caution">
    <text evidence="10">The sequence shown here is derived from an EMBL/GenBank/DDBJ whole genome shotgun (WGS) entry which is preliminary data.</text>
</comment>
<dbReference type="Pfam" id="PF13927">
    <property type="entry name" value="Ig_3"/>
    <property type="match status" value="1"/>
</dbReference>
<feature type="compositionally biased region" description="Basic and acidic residues" evidence="6">
    <location>
        <begin position="507"/>
        <end position="521"/>
    </location>
</feature>
<evidence type="ECO:0000313" key="10">
    <source>
        <dbReference type="EMBL" id="KAG7480922.1"/>
    </source>
</evidence>
<feature type="domain" description="Ig-like" evidence="9">
    <location>
        <begin position="223"/>
        <end position="308"/>
    </location>
</feature>
<evidence type="ECO:0000256" key="7">
    <source>
        <dbReference type="SAM" id="Phobius"/>
    </source>
</evidence>
<dbReference type="EMBL" id="JAFDVH010000004">
    <property type="protein sequence ID" value="KAG7480922.1"/>
    <property type="molecule type" value="Genomic_DNA"/>
</dbReference>
<feature type="chain" id="PRO_5039029407" description="Ig-like domain-containing protein" evidence="8">
    <location>
        <begin position="21"/>
        <end position="521"/>
    </location>
</feature>
<dbReference type="GO" id="GO:0005886">
    <property type="term" value="C:plasma membrane"/>
    <property type="evidence" value="ECO:0007669"/>
    <property type="project" value="TreeGrafter"/>
</dbReference>
<dbReference type="SMART" id="SM00409">
    <property type="entry name" value="IG"/>
    <property type="match status" value="3"/>
</dbReference>
<dbReference type="InterPro" id="IPR036179">
    <property type="entry name" value="Ig-like_dom_sf"/>
</dbReference>